<reference evidence="3 4" key="1">
    <citation type="submission" date="2024-04" db="EMBL/GenBank/DDBJ databases">
        <title>Phyllosticta paracitricarpa is synonymous to the EU quarantine fungus P. citricarpa based on phylogenomic analyses.</title>
        <authorList>
            <consortium name="Lawrence Berkeley National Laboratory"/>
            <person name="Van Ingen-Buijs V.A."/>
            <person name="Van Westerhoven A.C."/>
            <person name="Haridas S."/>
            <person name="Skiadas P."/>
            <person name="Martin F."/>
            <person name="Groenewald J.Z."/>
            <person name="Crous P.W."/>
            <person name="Seidl M.F."/>
        </authorList>
    </citation>
    <scope>NUCLEOTIDE SEQUENCE [LARGE SCALE GENOMIC DNA]</scope>
    <source>
        <strain evidence="3 4">CBS 123371</strain>
    </source>
</reference>
<feature type="region of interest" description="Disordered" evidence="1">
    <location>
        <begin position="412"/>
        <end position="451"/>
    </location>
</feature>
<comment type="caution">
    <text evidence="3">The sequence shown here is derived from an EMBL/GenBank/DDBJ whole genome shotgun (WGS) entry which is preliminary data.</text>
</comment>
<evidence type="ECO:0000313" key="4">
    <source>
        <dbReference type="Proteomes" id="UP001363622"/>
    </source>
</evidence>
<organism evidence="3 4">
    <name type="scientific">Phyllosticta citriasiana</name>
    <dbReference type="NCBI Taxonomy" id="595635"/>
    <lineage>
        <taxon>Eukaryota</taxon>
        <taxon>Fungi</taxon>
        <taxon>Dikarya</taxon>
        <taxon>Ascomycota</taxon>
        <taxon>Pezizomycotina</taxon>
        <taxon>Dothideomycetes</taxon>
        <taxon>Dothideomycetes incertae sedis</taxon>
        <taxon>Botryosphaeriales</taxon>
        <taxon>Phyllostictaceae</taxon>
        <taxon>Phyllosticta</taxon>
    </lineage>
</organism>
<keyword evidence="4" id="KW-1185">Reference proteome</keyword>
<feature type="compositionally biased region" description="Polar residues" evidence="1">
    <location>
        <begin position="378"/>
        <end position="387"/>
    </location>
</feature>
<gene>
    <name evidence="3" type="ORF">IWZ03DRAFT_411072</name>
</gene>
<evidence type="ECO:0000259" key="2">
    <source>
        <dbReference type="Pfam" id="PF11001"/>
    </source>
</evidence>
<feature type="domain" description="Subtelomeric hrmA-associated cluster protein AFUB-079030/YDR124W-like helical bundle" evidence="2">
    <location>
        <begin position="164"/>
        <end position="309"/>
    </location>
</feature>
<feature type="compositionally biased region" description="Basic and acidic residues" evidence="1">
    <location>
        <begin position="211"/>
        <end position="220"/>
    </location>
</feature>
<feature type="compositionally biased region" description="Basic and acidic residues" evidence="1">
    <location>
        <begin position="1"/>
        <end position="11"/>
    </location>
</feature>
<feature type="region of interest" description="Disordered" evidence="1">
    <location>
        <begin position="1"/>
        <end position="23"/>
    </location>
</feature>
<protein>
    <recommendedName>
        <fullName evidence="2">Subtelomeric hrmA-associated cluster protein AFUB-079030/YDR124W-like helical bundle domain-containing protein</fullName>
    </recommendedName>
</protein>
<feature type="region of interest" description="Disordered" evidence="1">
    <location>
        <begin position="100"/>
        <end position="150"/>
    </location>
</feature>
<dbReference type="PANTHER" id="PTHR36102:SF1">
    <property type="entry name" value="YDR124W-LIKE HELICAL BUNDLE DOMAIN-CONTAINING PROTEIN"/>
    <property type="match status" value="1"/>
</dbReference>
<evidence type="ECO:0000256" key="1">
    <source>
        <dbReference type="SAM" id="MobiDB-lite"/>
    </source>
</evidence>
<sequence length="619" mass="69472">MTTNSARKDGSKPQGHFHSHADERSVREIEQAILRQCNINPVAFAVAGVDDQGHSFTLTSDKLHRFTSQIIAAVNSSLAPSSAPVPLPLPAIYADENRSSDYTRRSSNHSNNVNIKPKALAPGKRRRSPSRNQAIYDNIDDDDNNEHWPANLEPTGTQSVSFQIKDFRQVVSQLGLRIDQMQQLALKAVEKLWIKTIEPKKQSRFPYVNSDDSKKRDDKTSKKRVKPRDGPDTPSWWPTERQEWWSWLPHPACKTLQKVRHKEPDHLRKEERLVLGVQILLVLAERPGGIDLLENSTKDCILSFDPDGAGSLERKRLREIFLADCYELARYWSDYLDGGLDGEDQYTMKVYPKQALGPAKKAKSTTTNSRKRARKNSSPKSQTGQTSRAHRSHEDELVRETKQLDLQNQAWDTATQQDSDSPFVPNPDGDGYRFTSANEQTSNSVSSQQAAALHPIYEEPLQSRYPYESKPAMNFADQSGYAMNRDQGYMGQYSPYPSDWRSLPPQSSSSYSSPTSLAPNSTVSYPSSNTSFPGNMNYSFNQQISSGHGYNSPIPQQIGLAIPVAEPQMQQMAQAPLPMMHGMRVQGGYEESQYANQQFRTGSLGHPNLSYGMSGSQFG</sequence>
<feature type="region of interest" description="Disordered" evidence="1">
    <location>
        <begin position="355"/>
        <end position="396"/>
    </location>
</feature>
<dbReference type="InterPro" id="IPR047092">
    <property type="entry name" value="AFUB_07903/YDR124W-like_hel"/>
</dbReference>
<feature type="compositionally biased region" description="Low complexity" evidence="1">
    <location>
        <begin position="498"/>
        <end position="521"/>
    </location>
</feature>
<dbReference type="EMBL" id="JBBPHU010000001">
    <property type="protein sequence ID" value="KAK7524285.1"/>
    <property type="molecule type" value="Genomic_DNA"/>
</dbReference>
<dbReference type="InterPro" id="IPR021264">
    <property type="entry name" value="AFUB_079030/YDR124W-like"/>
</dbReference>
<feature type="region of interest" description="Disordered" evidence="1">
    <location>
        <begin position="204"/>
        <end position="236"/>
    </location>
</feature>
<dbReference type="InterPro" id="IPR023278">
    <property type="entry name" value="Ethylene_insens-like_DNA-bd"/>
</dbReference>
<proteinExistence type="predicted"/>
<accession>A0ABR1L020</accession>
<dbReference type="PANTHER" id="PTHR36102">
    <property type="entry name" value="CHROMOSOME 10, WHOLE GENOME SHOTGUN SEQUENCE"/>
    <property type="match status" value="1"/>
</dbReference>
<feature type="compositionally biased region" description="Polar residues" evidence="1">
    <location>
        <begin position="435"/>
        <end position="450"/>
    </location>
</feature>
<name>A0ABR1L020_9PEZI</name>
<dbReference type="Pfam" id="PF11001">
    <property type="entry name" value="AFUB_07903_YDR124W_hel"/>
    <property type="match status" value="1"/>
</dbReference>
<dbReference type="SUPFAM" id="SSF116768">
    <property type="entry name" value="DNA-binding domain of EIN3-like"/>
    <property type="match status" value="1"/>
</dbReference>
<evidence type="ECO:0000313" key="3">
    <source>
        <dbReference type="EMBL" id="KAK7524285.1"/>
    </source>
</evidence>
<dbReference type="Proteomes" id="UP001363622">
    <property type="component" value="Unassembled WGS sequence"/>
</dbReference>
<feature type="region of interest" description="Disordered" evidence="1">
    <location>
        <begin position="495"/>
        <end position="524"/>
    </location>
</feature>